<sequence>MNSLFYNSEISLLVEELQTNLKTGLTEQQVQSRLIEHGLNTLFKPKPKSLIKKFLNQLNNFFIYILLTSAFITLIIGILNRHQEELYEGILIFLIILGNAIFGVFHEYQKDKSFDIITQTTKIYVKVLRESNIKSVVSDHLVPGDIIFLDKGDIVPADLLLLTSNNLQVDEAILTGESNSVTKNTNVQIIDSNLLNNKNLLFMDTVIINGNAQAVVINTGMRTQIGRITKLSQTVKKEKTVLEFYLQKLTKILSFIIFILIFINFLFNILKYYLFFNSLNWNIISSYLLSSIALIVAVIPEGLLAIMTIIFAFGVKKIAKSNAIVKSLKTLERLGAINVICTDKTGTLTQNKLLIKFLYVYSNHFNIDYSSQLIPDNLISNYQQLIHYGILCNSIAQHDNEKNISCFDLLDSVDRSFLELAKFLNIDINVLRKQYKLIKMFPFDDEFKLMITIYKDKNKYFTIVKGAGEILLDLSYYICINNTKNNVIKNAKYKDEFEFQLNKQAKIGYKILGVAYTNFFDSQFLSDNISVKEILYILRRNLILVGLTGIEDPLKLEVFQSIQECHNSNIQTIMITGDNRYTAMKVANKLNILNKKTDLVIDGSELDKLDEKKLLQNLTNIKVYARTIPEHKLKIVRAWQKLGYVVAMIGDGVNDVPSIKQADVGLAMGLNGTEITKQSADIVLMDDNFNTIVTSIKEGQNVFVNIRKSLMFLLSCNMGEICLILFNSLLGFFCFPLDFVILNTLQILWINLVTDSLVALALGMEPPETNMINNSMVKKDINFLNKASLYKICFEGLMLGVIVFGSAILGYYIHDVDNAKYAQTFAFMVLAFSQLFHAWNFRSLSQSIFSLKTKNPIFIIYFIISFLVQLIILFIPICQKYFNLAKLSFWDINIIMFLSFIPIFIIELYKKYLKYKLI</sequence>
<feature type="domain" description="Cation-transporting P-type ATPase N-terminal" evidence="11">
    <location>
        <begin position="4"/>
        <end position="78"/>
    </location>
</feature>
<keyword evidence="7" id="KW-1278">Translocase</keyword>
<dbReference type="InterPro" id="IPR044492">
    <property type="entry name" value="P_typ_ATPase_HD_dom"/>
</dbReference>
<dbReference type="GO" id="GO:0005391">
    <property type="term" value="F:P-type sodium:potassium-exchanging transporter activity"/>
    <property type="evidence" value="ECO:0007669"/>
    <property type="project" value="TreeGrafter"/>
</dbReference>
<dbReference type="EMBL" id="JAOSIW010000002">
    <property type="protein sequence ID" value="MDO8054393.1"/>
    <property type="molecule type" value="Genomic_DNA"/>
</dbReference>
<dbReference type="InterPro" id="IPR018303">
    <property type="entry name" value="ATPase_P-typ_P_site"/>
</dbReference>
<dbReference type="GO" id="GO:1902600">
    <property type="term" value="P:proton transmembrane transport"/>
    <property type="evidence" value="ECO:0007669"/>
    <property type="project" value="TreeGrafter"/>
</dbReference>
<keyword evidence="6" id="KW-0067">ATP-binding</keyword>
<dbReference type="InterPro" id="IPR023299">
    <property type="entry name" value="ATPase_P-typ_cyto_dom_N"/>
</dbReference>
<dbReference type="PANTHER" id="PTHR43294">
    <property type="entry name" value="SODIUM/POTASSIUM-TRANSPORTING ATPASE SUBUNIT ALPHA"/>
    <property type="match status" value="1"/>
</dbReference>
<feature type="transmembrane region" description="Helical" evidence="10">
    <location>
        <begin position="86"/>
        <end position="105"/>
    </location>
</feature>
<comment type="subcellular location">
    <subcellularLocation>
        <location evidence="1">Cell membrane</location>
        <topology evidence="1">Multi-pass membrane protein</topology>
    </subcellularLocation>
</comment>
<dbReference type="SFLD" id="SFLDS00003">
    <property type="entry name" value="Haloacid_Dehalogenase"/>
    <property type="match status" value="1"/>
</dbReference>
<dbReference type="GO" id="GO:0006883">
    <property type="term" value="P:intracellular sodium ion homeostasis"/>
    <property type="evidence" value="ECO:0007669"/>
    <property type="project" value="TreeGrafter"/>
</dbReference>
<evidence type="ECO:0000256" key="10">
    <source>
        <dbReference type="SAM" id="Phobius"/>
    </source>
</evidence>
<dbReference type="AlphaFoldDB" id="A0A9K3ST60"/>
<evidence type="ECO:0000256" key="4">
    <source>
        <dbReference type="ARBA" id="ARBA00022692"/>
    </source>
</evidence>
<feature type="transmembrane region" description="Helical" evidence="10">
    <location>
        <begin position="819"/>
        <end position="836"/>
    </location>
</feature>
<comment type="caution">
    <text evidence="12">The sequence shown here is derived from an EMBL/GenBank/DDBJ whole genome shotgun (WGS) entry which is preliminary data.</text>
</comment>
<dbReference type="Pfam" id="PF13246">
    <property type="entry name" value="Cation_ATPase"/>
    <property type="match status" value="1"/>
</dbReference>
<dbReference type="PANTHER" id="PTHR43294:SF21">
    <property type="entry name" value="CATION TRANSPORTING ATPASE"/>
    <property type="match status" value="1"/>
</dbReference>
<dbReference type="GO" id="GO:0005524">
    <property type="term" value="F:ATP binding"/>
    <property type="evidence" value="ECO:0007669"/>
    <property type="project" value="UniProtKB-KW"/>
</dbReference>
<feature type="transmembrane region" description="Helical" evidence="10">
    <location>
        <begin position="252"/>
        <end position="275"/>
    </location>
</feature>
<dbReference type="InterPro" id="IPR004014">
    <property type="entry name" value="ATPase_P-typ_cation-transptr_N"/>
</dbReference>
<evidence type="ECO:0000256" key="7">
    <source>
        <dbReference type="ARBA" id="ARBA00022967"/>
    </source>
</evidence>
<dbReference type="SUPFAM" id="SSF81665">
    <property type="entry name" value="Calcium ATPase, transmembrane domain M"/>
    <property type="match status" value="1"/>
</dbReference>
<dbReference type="InterPro" id="IPR008250">
    <property type="entry name" value="ATPase_P-typ_transduc_dom_A_sf"/>
</dbReference>
<comment type="similarity">
    <text evidence="2">Belongs to the cation transport ATPase (P-type) (TC 3.A.3) family. Type IIA subfamily.</text>
</comment>
<dbReference type="SFLD" id="SFLDF00027">
    <property type="entry name" value="p-type_atpase"/>
    <property type="match status" value="1"/>
</dbReference>
<keyword evidence="8 10" id="KW-1133">Transmembrane helix</keyword>
<evidence type="ECO:0000313" key="12">
    <source>
        <dbReference type="EMBL" id="MDO8054393.1"/>
    </source>
</evidence>
<dbReference type="GO" id="GO:1990573">
    <property type="term" value="P:potassium ion import across plasma membrane"/>
    <property type="evidence" value="ECO:0007669"/>
    <property type="project" value="TreeGrafter"/>
</dbReference>
<dbReference type="InterPro" id="IPR006068">
    <property type="entry name" value="ATPase_P-typ_cation-transptr_C"/>
</dbReference>
<accession>A0A9K3ST60</accession>
<dbReference type="SMART" id="SM00831">
    <property type="entry name" value="Cation_ATPase_N"/>
    <property type="match status" value="1"/>
</dbReference>
<evidence type="ECO:0000256" key="8">
    <source>
        <dbReference type="ARBA" id="ARBA00022989"/>
    </source>
</evidence>
<feature type="transmembrane region" description="Helical" evidence="10">
    <location>
        <begin position="889"/>
        <end position="909"/>
    </location>
</feature>
<dbReference type="Pfam" id="PF00690">
    <property type="entry name" value="Cation_ATPase_N"/>
    <property type="match status" value="1"/>
</dbReference>
<dbReference type="Gene3D" id="1.20.1110.10">
    <property type="entry name" value="Calcium-transporting ATPase, transmembrane domain"/>
    <property type="match status" value="1"/>
</dbReference>
<dbReference type="GO" id="GO:0005886">
    <property type="term" value="C:plasma membrane"/>
    <property type="evidence" value="ECO:0007669"/>
    <property type="project" value="UniProtKB-SubCell"/>
</dbReference>
<dbReference type="InterPro" id="IPR023298">
    <property type="entry name" value="ATPase_P-typ_TM_dom_sf"/>
</dbReference>
<dbReference type="RefSeq" id="WP_213680328.1">
    <property type="nucleotide sequence ID" value="NZ_JALQCT010000003.1"/>
</dbReference>
<keyword evidence="9 10" id="KW-0472">Membrane</keyword>
<dbReference type="Gene3D" id="2.70.150.10">
    <property type="entry name" value="Calcium-transporting ATPase, cytoplasmic transduction domain A"/>
    <property type="match status" value="1"/>
</dbReference>
<dbReference type="SUPFAM" id="SSF81653">
    <property type="entry name" value="Calcium ATPase, transduction domain A"/>
    <property type="match status" value="1"/>
</dbReference>
<feature type="transmembrane region" description="Helical" evidence="10">
    <location>
        <begin position="710"/>
        <end position="733"/>
    </location>
</feature>
<evidence type="ECO:0000313" key="13">
    <source>
        <dbReference type="Proteomes" id="UP001170651"/>
    </source>
</evidence>
<dbReference type="SUPFAM" id="SSF56784">
    <property type="entry name" value="HAD-like"/>
    <property type="match status" value="1"/>
</dbReference>
<dbReference type="InterPro" id="IPR050510">
    <property type="entry name" value="Cation_transp_ATPase_P-type"/>
</dbReference>
<evidence type="ECO:0000259" key="11">
    <source>
        <dbReference type="SMART" id="SM00831"/>
    </source>
</evidence>
<dbReference type="InterPro" id="IPR036412">
    <property type="entry name" value="HAD-like_sf"/>
</dbReference>
<evidence type="ECO:0000256" key="5">
    <source>
        <dbReference type="ARBA" id="ARBA00022741"/>
    </source>
</evidence>
<dbReference type="Gene3D" id="3.40.1110.10">
    <property type="entry name" value="Calcium-transporting ATPase, cytoplasmic domain N"/>
    <property type="match status" value="1"/>
</dbReference>
<keyword evidence="3" id="KW-1003">Cell membrane</keyword>
<dbReference type="SUPFAM" id="SSF81660">
    <property type="entry name" value="Metal cation-transporting ATPase, ATP-binding domain N"/>
    <property type="match status" value="1"/>
</dbReference>
<dbReference type="InterPro" id="IPR001757">
    <property type="entry name" value="P_typ_ATPase"/>
</dbReference>
<gene>
    <name evidence="12" type="ORF">OC696_00710</name>
</gene>
<dbReference type="GO" id="GO:0030007">
    <property type="term" value="P:intracellular potassium ion homeostasis"/>
    <property type="evidence" value="ECO:0007669"/>
    <property type="project" value="TreeGrafter"/>
</dbReference>
<dbReference type="GO" id="GO:0016887">
    <property type="term" value="F:ATP hydrolysis activity"/>
    <property type="evidence" value="ECO:0007669"/>
    <property type="project" value="InterPro"/>
</dbReference>
<evidence type="ECO:0000256" key="1">
    <source>
        <dbReference type="ARBA" id="ARBA00004651"/>
    </source>
</evidence>
<feature type="transmembrane region" description="Helical" evidence="10">
    <location>
        <begin position="739"/>
        <end position="762"/>
    </location>
</feature>
<protein>
    <submittedName>
        <fullName evidence="12">Cation-transporting P-type ATPase</fullName>
    </submittedName>
</protein>
<evidence type="ECO:0000256" key="3">
    <source>
        <dbReference type="ARBA" id="ARBA00022475"/>
    </source>
</evidence>
<keyword evidence="5" id="KW-0547">Nucleotide-binding</keyword>
<evidence type="ECO:0000256" key="6">
    <source>
        <dbReference type="ARBA" id="ARBA00022840"/>
    </source>
</evidence>
<dbReference type="Pfam" id="PF00689">
    <property type="entry name" value="Cation_ATPase_C"/>
    <property type="match status" value="1"/>
</dbReference>
<feature type="transmembrane region" description="Helical" evidence="10">
    <location>
        <begin position="792"/>
        <end position="813"/>
    </location>
</feature>
<feature type="transmembrane region" description="Helical" evidence="10">
    <location>
        <begin position="287"/>
        <end position="313"/>
    </location>
</feature>
<feature type="transmembrane region" description="Helical" evidence="10">
    <location>
        <begin position="857"/>
        <end position="877"/>
    </location>
</feature>
<organism evidence="12 13">
    <name type="scientific">Candidatus Phytoplasma australasiaticum subsp. australasiaticum</name>
    <dbReference type="NCBI Taxonomy" id="2832407"/>
    <lineage>
        <taxon>Bacteria</taxon>
        <taxon>Bacillati</taxon>
        <taxon>Mycoplasmatota</taxon>
        <taxon>Mollicutes</taxon>
        <taxon>Acholeplasmatales</taxon>
        <taxon>Acholeplasmataceae</taxon>
        <taxon>Candidatus Phytoplasma</taxon>
        <taxon>16SrII (Peanut WB group)</taxon>
        <taxon>Candidatus Phytoplasma australasiaticum</taxon>
    </lineage>
</organism>
<keyword evidence="4 10" id="KW-0812">Transmembrane</keyword>
<name>A0A9K3ST60_9MOLU</name>
<dbReference type="FunFam" id="3.40.50.1000:FF:000001">
    <property type="entry name" value="Phospholipid-transporting ATPase IC"/>
    <property type="match status" value="1"/>
</dbReference>
<dbReference type="SFLD" id="SFLDG00002">
    <property type="entry name" value="C1.7:_P-type_atpase_like"/>
    <property type="match status" value="1"/>
</dbReference>
<dbReference type="InterPro" id="IPR059000">
    <property type="entry name" value="ATPase_P-type_domA"/>
</dbReference>
<dbReference type="InterPro" id="IPR023214">
    <property type="entry name" value="HAD_sf"/>
</dbReference>
<dbReference type="Pfam" id="PF00122">
    <property type="entry name" value="E1-E2_ATPase"/>
    <property type="match status" value="1"/>
</dbReference>
<dbReference type="Gene3D" id="3.40.50.1000">
    <property type="entry name" value="HAD superfamily/HAD-like"/>
    <property type="match status" value="1"/>
</dbReference>
<dbReference type="Proteomes" id="UP001170651">
    <property type="component" value="Unassembled WGS sequence"/>
</dbReference>
<evidence type="ECO:0000256" key="9">
    <source>
        <dbReference type="ARBA" id="ARBA00023136"/>
    </source>
</evidence>
<dbReference type="GO" id="GO:0036376">
    <property type="term" value="P:sodium ion export across plasma membrane"/>
    <property type="evidence" value="ECO:0007669"/>
    <property type="project" value="TreeGrafter"/>
</dbReference>
<reference evidence="12 13" key="1">
    <citation type="journal article" date="2023" name="Int. J. Syst. Evol. Microbiol.">
        <title>The observation of taxonomic boundaries for the 16SrII and 16SrXXV phytoplasmas using genome-based delimitation.</title>
        <authorList>
            <person name="Rodrigues Jardim B."/>
            <person name="Tran-Nguyen L.T.T."/>
            <person name="Gambley C."/>
            <person name="Al-Sadi A.M."/>
            <person name="Al-Subhi A.M."/>
            <person name="Foissac X."/>
            <person name="Salar P."/>
            <person name="Cai H."/>
            <person name="Yang J.Y."/>
            <person name="Davis R."/>
            <person name="Jones L."/>
            <person name="Rodoni B."/>
            <person name="Constable F.E."/>
        </authorList>
    </citation>
    <scope>NUCLEOTIDE SEQUENCE [LARGE SCALE GENOMIC DNA]</scope>
    <source>
        <strain evidence="12">BAWM-OMN-P26</strain>
    </source>
</reference>
<dbReference type="PROSITE" id="PS00154">
    <property type="entry name" value="ATPASE_E1_E2"/>
    <property type="match status" value="1"/>
</dbReference>
<dbReference type="PRINTS" id="PR00120">
    <property type="entry name" value="HATPASE"/>
</dbReference>
<dbReference type="NCBIfam" id="TIGR01494">
    <property type="entry name" value="ATPase_P-type"/>
    <property type="match status" value="2"/>
</dbReference>
<feature type="transmembrane region" description="Helical" evidence="10">
    <location>
        <begin position="61"/>
        <end position="80"/>
    </location>
</feature>
<proteinExistence type="inferred from homology"/>
<dbReference type="PRINTS" id="PR00119">
    <property type="entry name" value="CATATPASE"/>
</dbReference>
<evidence type="ECO:0000256" key="2">
    <source>
        <dbReference type="ARBA" id="ARBA00005675"/>
    </source>
</evidence>
<keyword evidence="13" id="KW-1185">Reference proteome</keyword>